<dbReference type="Pfam" id="PF13409">
    <property type="entry name" value="GST_N_2"/>
    <property type="match status" value="1"/>
</dbReference>
<dbReference type="InterPro" id="IPR040079">
    <property type="entry name" value="Glutathione_S-Trfase"/>
</dbReference>
<dbReference type="Proteomes" id="UP000000304">
    <property type="component" value="Chromosome 2R"/>
</dbReference>
<reference evidence="3 4" key="1">
    <citation type="journal article" date="2007" name="Nature">
        <title>Evolution of genes and genomes on the Drosophila phylogeny.</title>
        <authorList>
            <consortium name="Drosophila 12 Genomes Consortium"/>
            <person name="Clark A.G."/>
            <person name="Eisen M.B."/>
            <person name="Smith D.R."/>
            <person name="Bergman C.M."/>
            <person name="Oliver B."/>
            <person name="Markow T.A."/>
            <person name="Kaufman T.C."/>
            <person name="Kellis M."/>
            <person name="Gelbart W."/>
            <person name="Iyer V.N."/>
            <person name="Pollard D.A."/>
            <person name="Sackton T.B."/>
            <person name="Larracuente A.M."/>
            <person name="Singh N.D."/>
            <person name="Abad J.P."/>
            <person name="Abt D.N."/>
            <person name="Adryan B."/>
            <person name="Aguade M."/>
            <person name="Akashi H."/>
            <person name="Anderson W.W."/>
            <person name="Aquadro C.F."/>
            <person name="Ardell D.H."/>
            <person name="Arguello R."/>
            <person name="Artieri C.G."/>
            <person name="Barbash D.A."/>
            <person name="Barker D."/>
            <person name="Barsanti P."/>
            <person name="Batterham P."/>
            <person name="Batzoglou S."/>
            <person name="Begun D."/>
            <person name="Bhutkar A."/>
            <person name="Blanco E."/>
            <person name="Bosak S.A."/>
            <person name="Bradley R.K."/>
            <person name="Brand A.D."/>
            <person name="Brent M.R."/>
            <person name="Brooks A.N."/>
            <person name="Brown R.H."/>
            <person name="Butlin R.K."/>
            <person name="Caggese C."/>
            <person name="Calvi B.R."/>
            <person name="Bernardo de Carvalho A."/>
            <person name="Caspi A."/>
            <person name="Castrezana S."/>
            <person name="Celniker S.E."/>
            <person name="Chang J.L."/>
            <person name="Chapple C."/>
            <person name="Chatterji S."/>
            <person name="Chinwalla A."/>
            <person name="Civetta A."/>
            <person name="Clifton S.W."/>
            <person name="Comeron J.M."/>
            <person name="Costello J.C."/>
            <person name="Coyne J.A."/>
            <person name="Daub J."/>
            <person name="David R.G."/>
            <person name="Delcher A.L."/>
            <person name="Delehaunty K."/>
            <person name="Do C.B."/>
            <person name="Ebling H."/>
            <person name="Edwards K."/>
            <person name="Eickbush T."/>
            <person name="Evans J.D."/>
            <person name="Filipski A."/>
            <person name="Findeiss S."/>
            <person name="Freyhult E."/>
            <person name="Fulton L."/>
            <person name="Fulton R."/>
            <person name="Garcia A.C."/>
            <person name="Gardiner A."/>
            <person name="Garfield D.A."/>
            <person name="Garvin B.E."/>
            <person name="Gibson G."/>
            <person name="Gilbert D."/>
            <person name="Gnerre S."/>
            <person name="Godfrey J."/>
            <person name="Good R."/>
            <person name="Gotea V."/>
            <person name="Gravely B."/>
            <person name="Greenberg A.J."/>
            <person name="Griffiths-Jones S."/>
            <person name="Gross S."/>
            <person name="Guigo R."/>
            <person name="Gustafson E.A."/>
            <person name="Haerty W."/>
            <person name="Hahn M.W."/>
            <person name="Halligan D.L."/>
            <person name="Halpern A.L."/>
            <person name="Halter G.M."/>
            <person name="Han M.V."/>
            <person name="Heger A."/>
            <person name="Hillier L."/>
            <person name="Hinrichs A.S."/>
            <person name="Holmes I."/>
            <person name="Hoskins R.A."/>
            <person name="Hubisz M.J."/>
            <person name="Hultmark D."/>
            <person name="Huntley M.A."/>
            <person name="Jaffe D.B."/>
            <person name="Jagadeeshan S."/>
            <person name="Jeck W.R."/>
            <person name="Johnson J."/>
            <person name="Jones C.D."/>
            <person name="Jordan W.C."/>
            <person name="Karpen G.H."/>
            <person name="Kataoka E."/>
            <person name="Keightley P.D."/>
            <person name="Kheradpour P."/>
            <person name="Kirkness E.F."/>
            <person name="Koerich L.B."/>
            <person name="Kristiansen K."/>
            <person name="Kudrna D."/>
            <person name="Kulathinal R.J."/>
            <person name="Kumar S."/>
            <person name="Kwok R."/>
            <person name="Lander E."/>
            <person name="Langley C.H."/>
            <person name="Lapoint R."/>
            <person name="Lazzaro B.P."/>
            <person name="Lee S.J."/>
            <person name="Levesque L."/>
            <person name="Li R."/>
            <person name="Lin C.F."/>
            <person name="Lin M.F."/>
            <person name="Lindblad-Toh K."/>
            <person name="Llopart A."/>
            <person name="Long M."/>
            <person name="Low L."/>
            <person name="Lozovsky E."/>
            <person name="Lu J."/>
            <person name="Luo M."/>
            <person name="Machado C.A."/>
            <person name="Makalowski W."/>
            <person name="Marzo M."/>
            <person name="Matsuda M."/>
            <person name="Matzkin L."/>
            <person name="McAllister B."/>
            <person name="McBride C.S."/>
            <person name="McKernan B."/>
            <person name="McKernan K."/>
            <person name="Mendez-Lago M."/>
            <person name="Minx P."/>
            <person name="Mollenhauer M.U."/>
            <person name="Montooth K."/>
            <person name="Mount S.M."/>
            <person name="Mu X."/>
            <person name="Myers E."/>
            <person name="Negre B."/>
            <person name="Newfeld S."/>
            <person name="Nielsen R."/>
            <person name="Noor M.A."/>
            <person name="O'Grady P."/>
            <person name="Pachter L."/>
            <person name="Papaceit M."/>
            <person name="Parisi M.J."/>
            <person name="Parisi M."/>
            <person name="Parts L."/>
            <person name="Pedersen J.S."/>
            <person name="Pesole G."/>
            <person name="Phillippy A.M."/>
            <person name="Ponting C.P."/>
            <person name="Pop M."/>
            <person name="Porcelli D."/>
            <person name="Powell J.R."/>
            <person name="Prohaska S."/>
            <person name="Pruitt K."/>
            <person name="Puig M."/>
            <person name="Quesneville H."/>
            <person name="Ram K.R."/>
            <person name="Rand D."/>
            <person name="Rasmussen M.D."/>
            <person name="Reed L.K."/>
            <person name="Reenan R."/>
            <person name="Reily A."/>
            <person name="Remington K.A."/>
            <person name="Rieger T.T."/>
            <person name="Ritchie M.G."/>
            <person name="Robin C."/>
            <person name="Rogers Y.H."/>
            <person name="Rohde C."/>
            <person name="Rozas J."/>
            <person name="Rubenfield M.J."/>
            <person name="Ruiz A."/>
            <person name="Russo S."/>
            <person name="Salzberg S.L."/>
            <person name="Sanchez-Gracia A."/>
            <person name="Saranga D.J."/>
            <person name="Sato H."/>
            <person name="Schaeffer S.W."/>
            <person name="Schatz M.C."/>
            <person name="Schlenke T."/>
            <person name="Schwartz R."/>
            <person name="Segarra C."/>
            <person name="Singh R.S."/>
            <person name="Sirot L."/>
            <person name="Sirota M."/>
            <person name="Sisneros N.B."/>
            <person name="Smith C.D."/>
            <person name="Smith T.F."/>
            <person name="Spieth J."/>
            <person name="Stage D.E."/>
            <person name="Stark A."/>
            <person name="Stephan W."/>
            <person name="Strausberg R.L."/>
            <person name="Strempel S."/>
            <person name="Sturgill D."/>
            <person name="Sutton G."/>
            <person name="Sutton G.G."/>
            <person name="Tao W."/>
            <person name="Teichmann S."/>
            <person name="Tobari Y.N."/>
            <person name="Tomimura Y."/>
            <person name="Tsolas J.M."/>
            <person name="Valente V.L."/>
            <person name="Venter E."/>
            <person name="Venter J.C."/>
            <person name="Vicario S."/>
            <person name="Vieira F.G."/>
            <person name="Vilella A.J."/>
            <person name="Villasante A."/>
            <person name="Walenz B."/>
            <person name="Wang J."/>
            <person name="Wasserman M."/>
            <person name="Watts T."/>
            <person name="Wilson D."/>
            <person name="Wilson R.K."/>
            <person name="Wing R.A."/>
            <person name="Wolfner M.F."/>
            <person name="Wong A."/>
            <person name="Wong G.K."/>
            <person name="Wu C.I."/>
            <person name="Wu G."/>
            <person name="Yamamoto D."/>
            <person name="Yang H.P."/>
            <person name="Yang S.P."/>
            <person name="Yorke J.A."/>
            <person name="Yoshida K."/>
            <person name="Zdobnov E."/>
            <person name="Zhang P."/>
            <person name="Zhang Y."/>
            <person name="Zimin A.V."/>
            <person name="Baldwin J."/>
            <person name="Abdouelleil A."/>
            <person name="Abdulkadir J."/>
            <person name="Abebe A."/>
            <person name="Abera B."/>
            <person name="Abreu J."/>
            <person name="Acer S.C."/>
            <person name="Aftuck L."/>
            <person name="Alexander A."/>
            <person name="An P."/>
            <person name="Anderson E."/>
            <person name="Anderson S."/>
            <person name="Arachi H."/>
            <person name="Azer M."/>
            <person name="Bachantsang P."/>
            <person name="Barry A."/>
            <person name="Bayul T."/>
            <person name="Berlin A."/>
            <person name="Bessette D."/>
            <person name="Bloom T."/>
            <person name="Blye J."/>
            <person name="Boguslavskiy L."/>
            <person name="Bonnet C."/>
            <person name="Boukhgalter B."/>
            <person name="Bourzgui I."/>
            <person name="Brown A."/>
            <person name="Cahill P."/>
            <person name="Channer S."/>
            <person name="Cheshatsang Y."/>
            <person name="Chuda L."/>
            <person name="Citroen M."/>
            <person name="Collymore A."/>
            <person name="Cooke P."/>
            <person name="Costello M."/>
            <person name="D'Aco K."/>
            <person name="Daza R."/>
            <person name="De Haan G."/>
            <person name="DeGray S."/>
            <person name="DeMaso C."/>
            <person name="Dhargay N."/>
            <person name="Dooley K."/>
            <person name="Dooley E."/>
            <person name="Doricent M."/>
            <person name="Dorje P."/>
            <person name="Dorjee K."/>
            <person name="Dupes A."/>
            <person name="Elong R."/>
            <person name="Falk J."/>
            <person name="Farina A."/>
            <person name="Faro S."/>
            <person name="Ferguson D."/>
            <person name="Fisher S."/>
            <person name="Foley C.D."/>
            <person name="Franke A."/>
            <person name="Friedrich D."/>
            <person name="Gadbois L."/>
            <person name="Gearin G."/>
            <person name="Gearin C.R."/>
            <person name="Giannoukos G."/>
            <person name="Goode T."/>
            <person name="Graham J."/>
            <person name="Grandbois E."/>
            <person name="Grewal S."/>
            <person name="Gyaltsen K."/>
            <person name="Hafez N."/>
            <person name="Hagos B."/>
            <person name="Hall J."/>
            <person name="Henson C."/>
            <person name="Hollinger A."/>
            <person name="Honan T."/>
            <person name="Huard M.D."/>
            <person name="Hughes L."/>
            <person name="Hurhula B."/>
            <person name="Husby M.E."/>
            <person name="Kamat A."/>
            <person name="Kanga B."/>
            <person name="Kashin S."/>
            <person name="Khazanovich D."/>
            <person name="Kisner P."/>
            <person name="Lance K."/>
            <person name="Lara M."/>
            <person name="Lee W."/>
            <person name="Lennon N."/>
            <person name="Letendre F."/>
            <person name="LeVine R."/>
            <person name="Lipovsky A."/>
            <person name="Liu X."/>
            <person name="Liu J."/>
            <person name="Liu S."/>
            <person name="Lokyitsang T."/>
            <person name="Lokyitsang Y."/>
            <person name="Lubonja R."/>
            <person name="Lui A."/>
            <person name="MacDonald P."/>
            <person name="Magnisalis V."/>
            <person name="Maru K."/>
            <person name="Matthews C."/>
            <person name="McCusker W."/>
            <person name="McDonough S."/>
            <person name="Mehta T."/>
            <person name="Meldrim J."/>
            <person name="Meneus L."/>
            <person name="Mihai O."/>
            <person name="Mihalev A."/>
            <person name="Mihova T."/>
            <person name="Mittelman R."/>
            <person name="Mlenga V."/>
            <person name="Montmayeur A."/>
            <person name="Mulrain L."/>
            <person name="Navidi A."/>
            <person name="Naylor J."/>
            <person name="Negash T."/>
            <person name="Nguyen T."/>
            <person name="Nguyen N."/>
            <person name="Nicol R."/>
            <person name="Norbu C."/>
            <person name="Norbu N."/>
            <person name="Novod N."/>
            <person name="O'Neill B."/>
            <person name="Osman S."/>
            <person name="Markiewicz E."/>
            <person name="Oyono O.L."/>
            <person name="Patti C."/>
            <person name="Phunkhang P."/>
            <person name="Pierre F."/>
            <person name="Priest M."/>
            <person name="Raghuraman S."/>
            <person name="Rege F."/>
            <person name="Reyes R."/>
            <person name="Rise C."/>
            <person name="Rogov P."/>
            <person name="Ross K."/>
            <person name="Ryan E."/>
            <person name="Settipalli S."/>
            <person name="Shea T."/>
            <person name="Sherpa N."/>
            <person name="Shi L."/>
            <person name="Shih D."/>
            <person name="Sparrow T."/>
            <person name="Spaulding J."/>
            <person name="Stalker J."/>
            <person name="Stange-Thomann N."/>
            <person name="Stavropoulos S."/>
            <person name="Stone C."/>
            <person name="Strader C."/>
            <person name="Tesfaye S."/>
            <person name="Thomson T."/>
            <person name="Thoulutsang Y."/>
            <person name="Thoulutsang D."/>
            <person name="Topham K."/>
            <person name="Topping I."/>
            <person name="Tsamla T."/>
            <person name="Vassiliev H."/>
            <person name="Vo A."/>
            <person name="Wangchuk T."/>
            <person name="Wangdi T."/>
            <person name="Weiand M."/>
            <person name="Wilkinson J."/>
            <person name="Wilson A."/>
            <person name="Yadav S."/>
            <person name="Young G."/>
            <person name="Yu Q."/>
            <person name="Zembek L."/>
            <person name="Zhong D."/>
            <person name="Zimmer A."/>
            <person name="Zwirko Z."/>
            <person name="Jaffe D.B."/>
            <person name="Alvarez P."/>
            <person name="Brockman W."/>
            <person name="Butler J."/>
            <person name="Chin C."/>
            <person name="Gnerre S."/>
            <person name="Grabherr M."/>
            <person name="Kleber M."/>
            <person name="Mauceli E."/>
            <person name="MacCallum I."/>
        </authorList>
    </citation>
    <scope>NUCLEOTIDE SEQUENCE [LARGE SCALE GENOMIC DNA]</scope>
    <source>
        <strain evidence="4">white501</strain>
    </source>
</reference>
<evidence type="ECO:0000313" key="3">
    <source>
        <dbReference type="EMBL" id="EDX07688.1"/>
    </source>
</evidence>
<dbReference type="GO" id="GO:0006749">
    <property type="term" value="P:glutathione metabolic process"/>
    <property type="evidence" value="ECO:0007669"/>
    <property type="project" value="EnsemblMetazoa"/>
</dbReference>
<dbReference type="PANTHER" id="PTHR43969:SF3">
    <property type="entry name" value="GLUTATHIONE S TRANSFERASE E11, ISOFORM A-RELATED"/>
    <property type="match status" value="1"/>
</dbReference>
<dbReference type="PROSITE" id="PS50405">
    <property type="entry name" value="GST_CTER"/>
    <property type="match status" value="1"/>
</dbReference>
<dbReference type="PANTHER" id="PTHR43969">
    <property type="entry name" value="GLUTATHIONE S TRANSFERASE D10, ISOFORM A-RELATED"/>
    <property type="match status" value="1"/>
</dbReference>
<dbReference type="EMBL" id="CM000362">
    <property type="protein sequence ID" value="EDX07688.1"/>
    <property type="molecule type" value="Genomic_DNA"/>
</dbReference>
<dbReference type="GO" id="GO:0004364">
    <property type="term" value="F:glutathione transferase activity"/>
    <property type="evidence" value="ECO:0007669"/>
    <property type="project" value="EnsemblMetazoa"/>
</dbReference>
<name>B4QCY3_DROSI</name>
<dbReference type="InterPro" id="IPR010987">
    <property type="entry name" value="Glutathione-S-Trfase_C-like"/>
</dbReference>
<dbReference type="SUPFAM" id="SSF52833">
    <property type="entry name" value="Thioredoxin-like"/>
    <property type="match status" value="1"/>
</dbReference>
<dbReference type="Gene3D" id="1.20.1050.10">
    <property type="match status" value="1"/>
</dbReference>
<dbReference type="OrthoDB" id="2309723at2759"/>
<protein>
    <submittedName>
        <fullName evidence="3">GD11388</fullName>
    </submittedName>
</protein>
<dbReference type="SMR" id="B4QCY3"/>
<dbReference type="AlphaFoldDB" id="B4QCY3"/>
<evidence type="ECO:0000259" key="2">
    <source>
        <dbReference type="PROSITE" id="PS50405"/>
    </source>
</evidence>
<organism evidence="3 4">
    <name type="scientific">Drosophila simulans</name>
    <name type="common">Fruit fly</name>
    <dbReference type="NCBI Taxonomy" id="7240"/>
    <lineage>
        <taxon>Eukaryota</taxon>
        <taxon>Metazoa</taxon>
        <taxon>Ecdysozoa</taxon>
        <taxon>Arthropoda</taxon>
        <taxon>Hexapoda</taxon>
        <taxon>Insecta</taxon>
        <taxon>Pterygota</taxon>
        <taxon>Neoptera</taxon>
        <taxon>Endopterygota</taxon>
        <taxon>Diptera</taxon>
        <taxon>Brachycera</taxon>
        <taxon>Muscomorpha</taxon>
        <taxon>Ephydroidea</taxon>
        <taxon>Drosophilidae</taxon>
        <taxon>Drosophila</taxon>
        <taxon>Sophophora</taxon>
    </lineage>
</organism>
<dbReference type="Gene3D" id="3.40.30.10">
    <property type="entry name" value="Glutaredoxin"/>
    <property type="match status" value="1"/>
</dbReference>
<proteinExistence type="predicted"/>
<evidence type="ECO:0000313" key="4">
    <source>
        <dbReference type="Proteomes" id="UP000000304"/>
    </source>
</evidence>
<keyword evidence="4" id="KW-1185">Reference proteome</keyword>
<gene>
    <name evidence="3" type="primary">Dsim\GD11388</name>
    <name evidence="3" type="ORF">Dsim_GD11388</name>
</gene>
<dbReference type="PROSITE" id="PS50404">
    <property type="entry name" value="GST_NTER"/>
    <property type="match status" value="1"/>
</dbReference>
<dbReference type="SUPFAM" id="SSF47616">
    <property type="entry name" value="GST C-terminal domain-like"/>
    <property type="match status" value="1"/>
</dbReference>
<sequence length="251" mass="28017">MGDATCPHTWANIFLISVWHPSPVTKYLKAFDVSGTFSSEFEFDGAKTAAALGRELDLRLVNVKAGEHKSAEFLKLNAQHTIPVLDDNGTIVSDSHIICSYLADKYAPEGDDSLYPKDAEKRRLVDARLYYDCGHLFPRIRFIVEPVIYFGAGEVPSDRVAYLQKAYDGLEYCLAEGDYLVGDKLTIADLSCIASVSTAEAFAPIESDQFPRLVQWVKRIQALPYYQKNNQEGLDMLVGLVKGLLAERQQK</sequence>
<dbReference type="SFLD" id="SFLDG00358">
    <property type="entry name" value="Main_(cytGST)"/>
    <property type="match status" value="1"/>
</dbReference>
<evidence type="ECO:0000259" key="1">
    <source>
        <dbReference type="PROSITE" id="PS50404"/>
    </source>
</evidence>
<dbReference type="OMA" id="CLASGPY"/>
<dbReference type="InterPro" id="IPR004046">
    <property type="entry name" value="GST_C"/>
</dbReference>
<feature type="domain" description="GST C-terminal" evidence="2">
    <location>
        <begin position="118"/>
        <end position="251"/>
    </location>
</feature>
<dbReference type="SFLD" id="SFLDS00019">
    <property type="entry name" value="Glutathione_Transferase_(cytos"/>
    <property type="match status" value="1"/>
</dbReference>
<dbReference type="Pfam" id="PF14497">
    <property type="entry name" value="GST_C_3"/>
    <property type="match status" value="1"/>
</dbReference>
<dbReference type="CDD" id="cd03177">
    <property type="entry name" value="GST_C_Delta_Epsilon"/>
    <property type="match status" value="1"/>
</dbReference>
<dbReference type="STRING" id="7240.B4QCY3"/>
<dbReference type="InterPro" id="IPR036282">
    <property type="entry name" value="Glutathione-S-Trfase_C_sf"/>
</dbReference>
<dbReference type="PhylomeDB" id="B4QCY3"/>
<dbReference type="InterPro" id="IPR004045">
    <property type="entry name" value="Glutathione_S-Trfase_N"/>
</dbReference>
<dbReference type="FunFam" id="1.20.1050.10:FF:000007">
    <property type="entry name" value="Glutathione S-transferase 1-1"/>
    <property type="match status" value="1"/>
</dbReference>
<dbReference type="HOGENOM" id="CLU_011226_2_1_1"/>
<accession>B4QCY3</accession>
<feature type="domain" description="GST N-terminal" evidence="1">
    <location>
        <begin position="29"/>
        <end position="110"/>
    </location>
</feature>
<dbReference type="InterPro" id="IPR036249">
    <property type="entry name" value="Thioredoxin-like_sf"/>
</dbReference>